<dbReference type="KEGG" id="ome:OLMES_5172"/>
<dbReference type="AlphaFoldDB" id="A0A1Y0IH36"/>
<protein>
    <submittedName>
        <fullName evidence="2">Multipass membrane protein</fullName>
    </submittedName>
</protein>
<dbReference type="SUPFAM" id="SSF56726">
    <property type="entry name" value="DNA topoisomerase IV, alpha subunit"/>
    <property type="match status" value="1"/>
</dbReference>
<keyword evidence="3" id="KW-1185">Reference proteome</keyword>
<dbReference type="GO" id="GO:0005694">
    <property type="term" value="C:chromosome"/>
    <property type="evidence" value="ECO:0007669"/>
    <property type="project" value="InterPro"/>
</dbReference>
<keyword evidence="1" id="KW-0472">Membrane</keyword>
<reference evidence="2 3" key="1">
    <citation type="submission" date="2017-05" db="EMBL/GenBank/DDBJ databases">
        <title>Genomic insights into alkan degradation activity of Oleiphilus messinensis.</title>
        <authorList>
            <person name="Kozyavkin S.A."/>
            <person name="Slesarev A.I."/>
            <person name="Golyshin P.N."/>
            <person name="Korzhenkov A."/>
            <person name="Golyshina O.N."/>
            <person name="Toshchakov S.V."/>
        </authorList>
    </citation>
    <scope>NUCLEOTIDE SEQUENCE [LARGE SCALE GENOMIC DNA]</scope>
    <source>
        <strain evidence="2 3">ME102</strain>
    </source>
</reference>
<dbReference type="RefSeq" id="WP_157678604.1">
    <property type="nucleotide sequence ID" value="NZ_CP021425.1"/>
</dbReference>
<keyword evidence="1" id="KW-0812">Transmembrane</keyword>
<evidence type="ECO:0000256" key="1">
    <source>
        <dbReference type="SAM" id="Phobius"/>
    </source>
</evidence>
<sequence length="319" mass="36500">MRCPQCQHDQKYKYGLVCQGCGYRFVFDKRQCGFTDGRFFAAIRVASQEGTAHFTSNQLYAVFALKQLNRFAWLGITIVFGLIPGIILSIVQENGWFLLLTLLAGIAGALFHYSGMRKSPIKPAQFRSYLARWKKKGYTRFMDHYIDKPTLHEPPPEWPERDMYDYGAERLLLVEKDYLVDWLVKNNLHTDHRSLIMSINGYPDYLLPKANRLLEQRPDLPVYLLHHASGVAMATTLTSSKKFRIKDHPVTDLGVFPHQMTRIKGFKHLPITAKLAPVDLMAGGPLFQLLANAIAQSQSMYEADDDDLWSFALEFSDFG</sequence>
<evidence type="ECO:0000313" key="3">
    <source>
        <dbReference type="Proteomes" id="UP000196027"/>
    </source>
</evidence>
<evidence type="ECO:0000313" key="2">
    <source>
        <dbReference type="EMBL" id="ARU59156.1"/>
    </source>
</evidence>
<dbReference type="Proteomes" id="UP000196027">
    <property type="component" value="Chromosome"/>
</dbReference>
<gene>
    <name evidence="2" type="ORF">OLMES_5172</name>
</gene>
<name>A0A1Y0IH36_9GAMM</name>
<accession>A0A1Y0IH36</accession>
<dbReference type="InterPro" id="IPR036078">
    <property type="entry name" value="Spo11/TopoVI_A_sf"/>
</dbReference>
<dbReference type="Gene3D" id="3.40.1360.10">
    <property type="match status" value="1"/>
</dbReference>
<proteinExistence type="predicted"/>
<feature type="transmembrane region" description="Helical" evidence="1">
    <location>
        <begin position="71"/>
        <end position="90"/>
    </location>
</feature>
<keyword evidence="1" id="KW-1133">Transmembrane helix</keyword>
<dbReference type="OrthoDB" id="7061802at2"/>
<dbReference type="EMBL" id="CP021425">
    <property type="protein sequence ID" value="ARU59156.1"/>
    <property type="molecule type" value="Genomic_DNA"/>
</dbReference>
<feature type="transmembrane region" description="Helical" evidence="1">
    <location>
        <begin position="96"/>
        <end position="113"/>
    </location>
</feature>
<organism evidence="2 3">
    <name type="scientific">Oleiphilus messinensis</name>
    <dbReference type="NCBI Taxonomy" id="141451"/>
    <lineage>
        <taxon>Bacteria</taxon>
        <taxon>Pseudomonadati</taxon>
        <taxon>Pseudomonadota</taxon>
        <taxon>Gammaproteobacteria</taxon>
        <taxon>Oceanospirillales</taxon>
        <taxon>Oleiphilaceae</taxon>
        <taxon>Oleiphilus</taxon>
    </lineage>
</organism>
<dbReference type="GO" id="GO:0003677">
    <property type="term" value="F:DNA binding"/>
    <property type="evidence" value="ECO:0007669"/>
    <property type="project" value="InterPro"/>
</dbReference>